<gene>
    <name evidence="2" type="ORF">A2134_01435</name>
</gene>
<dbReference type="Proteomes" id="UP000178162">
    <property type="component" value="Unassembled WGS sequence"/>
</dbReference>
<feature type="transmembrane region" description="Helical" evidence="1">
    <location>
        <begin position="7"/>
        <end position="32"/>
    </location>
</feature>
<dbReference type="InterPro" id="IPR045584">
    <property type="entry name" value="Pilin-like"/>
</dbReference>
<dbReference type="Gene3D" id="3.30.700.10">
    <property type="entry name" value="Glycoprotein, Type 4 Pilin"/>
    <property type="match status" value="1"/>
</dbReference>
<keyword evidence="1" id="KW-0472">Membrane</keyword>
<protein>
    <recommendedName>
        <fullName evidence="4">Prepilin-type N-terminal cleavage/methylation domain-containing protein</fullName>
    </recommendedName>
</protein>
<accession>A0A1G1WCT4</accession>
<organism evidence="2 3">
    <name type="scientific">Candidatus Woykebacteria bacterium RBG_16_39_9b</name>
    <dbReference type="NCBI Taxonomy" id="1802595"/>
    <lineage>
        <taxon>Bacteria</taxon>
        <taxon>Candidatus Woykeibacteriota</taxon>
    </lineage>
</organism>
<keyword evidence="1" id="KW-1133">Transmembrane helix</keyword>
<keyword evidence="1" id="KW-0812">Transmembrane</keyword>
<dbReference type="NCBIfam" id="TIGR02532">
    <property type="entry name" value="IV_pilin_GFxxxE"/>
    <property type="match status" value="1"/>
</dbReference>
<dbReference type="Pfam" id="PF07963">
    <property type="entry name" value="N_methyl"/>
    <property type="match status" value="1"/>
</dbReference>
<dbReference type="EMBL" id="MHCR01000015">
    <property type="protein sequence ID" value="OGY25441.1"/>
    <property type="molecule type" value="Genomic_DNA"/>
</dbReference>
<name>A0A1G1WCT4_9BACT</name>
<reference evidence="2 3" key="1">
    <citation type="journal article" date="2016" name="Nat. Commun.">
        <title>Thousands of microbial genomes shed light on interconnected biogeochemical processes in an aquifer system.</title>
        <authorList>
            <person name="Anantharaman K."/>
            <person name="Brown C.T."/>
            <person name="Hug L.A."/>
            <person name="Sharon I."/>
            <person name="Castelle C.J."/>
            <person name="Probst A.J."/>
            <person name="Thomas B.C."/>
            <person name="Singh A."/>
            <person name="Wilkins M.J."/>
            <person name="Karaoz U."/>
            <person name="Brodie E.L."/>
            <person name="Williams K.H."/>
            <person name="Hubbard S.S."/>
            <person name="Banfield J.F."/>
        </authorList>
    </citation>
    <scope>NUCLEOTIDE SEQUENCE [LARGE SCALE GENOMIC DNA]</scope>
</reference>
<dbReference type="PROSITE" id="PS00409">
    <property type="entry name" value="PROKAR_NTER_METHYL"/>
    <property type="match status" value="1"/>
</dbReference>
<evidence type="ECO:0000313" key="3">
    <source>
        <dbReference type="Proteomes" id="UP000178162"/>
    </source>
</evidence>
<evidence type="ECO:0000256" key="1">
    <source>
        <dbReference type="SAM" id="Phobius"/>
    </source>
</evidence>
<proteinExistence type="predicted"/>
<sequence>MKINYRGFTLIELLVVTALIGILTATSVIIFVTQLRNQNKTTIGNEIRQNGNLVIERFEREVRAASNVTGGGASVDYRKGTQNYRFGCTVWTSGTSNGGVYIQQLPAGPVQYLTNQDTKTGASVSLCTFSVDITTTPQRVGINITLVQGASLPDRPEFKSDQQFKTTVVTRDYQ</sequence>
<dbReference type="InterPro" id="IPR012902">
    <property type="entry name" value="N_methyl_site"/>
</dbReference>
<evidence type="ECO:0000313" key="2">
    <source>
        <dbReference type="EMBL" id="OGY25441.1"/>
    </source>
</evidence>
<dbReference type="SUPFAM" id="SSF54523">
    <property type="entry name" value="Pili subunits"/>
    <property type="match status" value="1"/>
</dbReference>
<evidence type="ECO:0008006" key="4">
    <source>
        <dbReference type="Google" id="ProtNLM"/>
    </source>
</evidence>
<dbReference type="AlphaFoldDB" id="A0A1G1WCT4"/>
<dbReference type="STRING" id="1802595.A2134_01435"/>
<comment type="caution">
    <text evidence="2">The sequence shown here is derived from an EMBL/GenBank/DDBJ whole genome shotgun (WGS) entry which is preliminary data.</text>
</comment>